<dbReference type="InterPro" id="IPR000010">
    <property type="entry name" value="Cystatin_dom"/>
</dbReference>
<evidence type="ECO:0000259" key="9">
    <source>
        <dbReference type="PROSITE" id="PS51530"/>
    </source>
</evidence>
<keyword evidence="5" id="KW-1015">Disulfide bond</keyword>
<dbReference type="SUPFAM" id="SSF54403">
    <property type="entry name" value="Cystatin/monellin"/>
    <property type="match status" value="4"/>
</dbReference>
<evidence type="ECO:0000256" key="1">
    <source>
        <dbReference type="ARBA" id="ARBA00004613"/>
    </source>
</evidence>
<comment type="subcellular location">
    <subcellularLocation>
        <location evidence="1">Secreted</location>
    </subcellularLocation>
</comment>
<dbReference type="PANTHER" id="PTHR13814:SF10">
    <property type="entry name" value="FETUIN-B"/>
    <property type="match status" value="1"/>
</dbReference>
<protein>
    <submittedName>
        <fullName evidence="11">LOW QUALITY PROTEIN: uncharacterized protein LOC117678772</fullName>
    </submittedName>
</protein>
<dbReference type="GeneID" id="117678772"/>
<dbReference type="CDD" id="cd00042">
    <property type="entry name" value="CY"/>
    <property type="match status" value="3"/>
</dbReference>
<gene>
    <name evidence="11" type="primary">LOC117678772</name>
</gene>
<evidence type="ECO:0000256" key="2">
    <source>
        <dbReference type="ARBA" id="ARBA00022525"/>
    </source>
</evidence>
<dbReference type="InterPro" id="IPR046350">
    <property type="entry name" value="Cystatin_sf"/>
</dbReference>
<dbReference type="InterPro" id="IPR050735">
    <property type="entry name" value="Kininogen_Fetuin_HRG"/>
</dbReference>
<keyword evidence="2" id="KW-0964">Secreted</keyword>
<dbReference type="InterPro" id="IPR001363">
    <property type="entry name" value="Prot_inh_fetuin_CS"/>
</dbReference>
<dbReference type="RefSeq" id="XP_060539133.1">
    <property type="nucleotide sequence ID" value="XM_060683150.1"/>
</dbReference>
<dbReference type="Proteomes" id="UP001652622">
    <property type="component" value="Unplaced"/>
</dbReference>
<dbReference type="PANTHER" id="PTHR13814">
    <property type="entry name" value="FETUIN"/>
    <property type="match status" value="1"/>
</dbReference>
<feature type="compositionally biased region" description="Basic residues" evidence="7">
    <location>
        <begin position="659"/>
        <end position="674"/>
    </location>
</feature>
<feature type="compositionally biased region" description="Polar residues" evidence="7">
    <location>
        <begin position="627"/>
        <end position="636"/>
    </location>
</feature>
<evidence type="ECO:0000256" key="4">
    <source>
        <dbReference type="ARBA" id="ARBA00022737"/>
    </source>
</evidence>
<evidence type="ECO:0000256" key="6">
    <source>
        <dbReference type="ARBA" id="ARBA00023180"/>
    </source>
</evidence>
<keyword evidence="10" id="KW-1185">Reference proteome</keyword>
<evidence type="ECO:0000256" key="8">
    <source>
        <dbReference type="SAM" id="SignalP"/>
    </source>
</evidence>
<evidence type="ECO:0000256" key="5">
    <source>
        <dbReference type="ARBA" id="ARBA00023157"/>
    </source>
</evidence>
<accession>A0ABM3YSN3</accession>
<organism evidence="10 11">
    <name type="scientific">Pantherophis guttatus</name>
    <name type="common">Corn snake</name>
    <name type="synonym">Elaphe guttata</name>
    <dbReference type="NCBI Taxonomy" id="94885"/>
    <lineage>
        <taxon>Eukaryota</taxon>
        <taxon>Metazoa</taxon>
        <taxon>Chordata</taxon>
        <taxon>Craniata</taxon>
        <taxon>Vertebrata</taxon>
        <taxon>Euteleostomi</taxon>
        <taxon>Lepidosauria</taxon>
        <taxon>Squamata</taxon>
        <taxon>Bifurcata</taxon>
        <taxon>Unidentata</taxon>
        <taxon>Episquamata</taxon>
        <taxon>Toxicofera</taxon>
        <taxon>Serpentes</taxon>
        <taxon>Colubroidea</taxon>
        <taxon>Colubridae</taxon>
        <taxon>Colubrinae</taxon>
        <taxon>Pantherophis</taxon>
    </lineage>
</organism>
<evidence type="ECO:0000256" key="7">
    <source>
        <dbReference type="SAM" id="MobiDB-lite"/>
    </source>
</evidence>
<proteinExistence type="predicted"/>
<evidence type="ECO:0000313" key="11">
    <source>
        <dbReference type="RefSeq" id="XP_060539133.1"/>
    </source>
</evidence>
<feature type="domain" description="Cystatin fetuin-B-type" evidence="9">
    <location>
        <begin position="382"/>
        <end position="495"/>
    </location>
</feature>
<dbReference type="Gene3D" id="3.10.450.10">
    <property type="match status" value="4"/>
</dbReference>
<dbReference type="Pfam" id="PF00031">
    <property type="entry name" value="Cystatin"/>
    <property type="match status" value="4"/>
</dbReference>
<feature type="compositionally biased region" description="Basic and acidic residues" evidence="7">
    <location>
        <begin position="638"/>
        <end position="658"/>
    </location>
</feature>
<feature type="region of interest" description="Disordered" evidence="7">
    <location>
        <begin position="716"/>
        <end position="764"/>
    </location>
</feature>
<feature type="chain" id="PRO_5046884226" evidence="8">
    <location>
        <begin position="20"/>
        <end position="782"/>
    </location>
</feature>
<name>A0ABM3YSN3_PANGU</name>
<feature type="region of interest" description="Disordered" evidence="7">
    <location>
        <begin position="622"/>
        <end position="683"/>
    </location>
</feature>
<keyword evidence="6" id="KW-0325">Glycoprotein</keyword>
<reference evidence="11" key="1">
    <citation type="submission" date="2025-08" db="UniProtKB">
        <authorList>
            <consortium name="RefSeq"/>
        </authorList>
    </citation>
    <scope>IDENTIFICATION</scope>
    <source>
        <tissue evidence="11">Blood</tissue>
    </source>
</reference>
<sequence>MALLISFLIGIQLFHAVASVPHPHFHHLSCNSSDIKTAAELALNNHNKYQTEGYVLGLQRIFDAHQITEKDGDPILYLKLDVLETKCHVLSKKLWKECEFRHPYETVFGQCNAIIKFNRNTNDSFLYKNDCILRPHSSPACPGCPIRQNPSEDIYLEIARKSLAKFNAENGHDRYFAIVKVTKATSQVVHGILDAIEFTIHETSCHKSTPVSDITQCSLLSTETAERGLCKGSVIGRRDETPKIVTATCELFPHPSGSGSEHQELHHLHVNATEEPPLTEVTDYPWSTYVPEVSSTFLPEETKSTIPPFPKRLSQSASCPGEVAIEIPGLQLPSPLHAEISPTESDVHLAPIAVFSDSSNVSKMSLLISFFIGIQMLHLVVTSPPFHFLPPTCNSSEVKVATEVALNKLNAHRKEGYVLGLQRIFDVHEILQWMGGLLFYITLDVLETECHVQSRKLWKECKIRDAHETVYGQCKVIIHFNENSNHSRLYSYDCVLRPLSSAAMAKICPDCPTPGDPSEATFWETAAESLAKFNAESNHVHYFTILNVTKARSQWVIGPSNFVEYTIHETSCPKSQPVSVVTKCPLLPPNTAEAGLCKGSVVNSRIENRKFVTVKCHFFPHLPPVTDEQTPQSGSKPGQEEHHEDDGKRHRNHHEEGRHHHRHSHPHHHKHHGHKHEDQEPRYPHRSANITKILPGQKEIFGRVVIYPPSSKHVSLHSLPEVQEPKPTSKSSLTSSELEASPRSIQSTKPAIPPFPSKFSESPSCPGDLAIEIYGLQLPSPS</sequence>
<dbReference type="PROSITE" id="PS51530">
    <property type="entry name" value="CYSTATIN_FETUIN_B"/>
    <property type="match status" value="2"/>
</dbReference>
<keyword evidence="4" id="KW-0677">Repeat</keyword>
<feature type="compositionally biased region" description="Low complexity" evidence="7">
    <location>
        <begin position="725"/>
        <end position="738"/>
    </location>
</feature>
<feature type="signal peptide" evidence="8">
    <location>
        <begin position="1"/>
        <end position="19"/>
    </location>
</feature>
<evidence type="ECO:0000256" key="3">
    <source>
        <dbReference type="ARBA" id="ARBA00022729"/>
    </source>
</evidence>
<dbReference type="InterPro" id="IPR025764">
    <property type="entry name" value="Cystatin_Fetuin_B"/>
</dbReference>
<dbReference type="SMART" id="SM00043">
    <property type="entry name" value="CY"/>
    <property type="match status" value="4"/>
</dbReference>
<evidence type="ECO:0000313" key="10">
    <source>
        <dbReference type="Proteomes" id="UP001652622"/>
    </source>
</evidence>
<feature type="domain" description="Cystatin fetuin-B-type" evidence="9">
    <location>
        <begin position="506"/>
        <end position="617"/>
    </location>
</feature>
<keyword evidence="3 8" id="KW-0732">Signal</keyword>
<dbReference type="PROSITE" id="PS01255">
    <property type="entry name" value="FETUIN_2"/>
    <property type="match status" value="1"/>
</dbReference>